<dbReference type="PROSITE" id="PS00455">
    <property type="entry name" value="AMP_BINDING"/>
    <property type="match status" value="1"/>
</dbReference>
<dbReference type="InterPro" id="IPR011904">
    <property type="entry name" value="Ac_CoA_lig"/>
</dbReference>
<evidence type="ECO:0000256" key="4">
    <source>
        <dbReference type="ARBA" id="ARBA00022840"/>
    </source>
</evidence>
<dbReference type="PANTHER" id="PTHR24095">
    <property type="entry name" value="ACETYL-COENZYME A SYNTHETASE"/>
    <property type="match status" value="1"/>
</dbReference>
<dbReference type="FunFam" id="3.30.300.30:FF:000004">
    <property type="entry name" value="Acetyl-coenzyme A synthetase"/>
    <property type="match status" value="1"/>
</dbReference>
<evidence type="ECO:0000256" key="2">
    <source>
        <dbReference type="ARBA" id="ARBA00022598"/>
    </source>
</evidence>
<feature type="domain" description="AMP-dependent synthetase/ligase" evidence="7">
    <location>
        <begin position="70"/>
        <end position="446"/>
    </location>
</feature>
<feature type="domain" description="AMP-binding enzyme C-terminal" evidence="8">
    <location>
        <begin position="506"/>
        <end position="584"/>
    </location>
</feature>
<dbReference type="RefSeq" id="WP_058476426.1">
    <property type="nucleotide sequence ID" value="NZ_CAAAIO010000004.1"/>
</dbReference>
<evidence type="ECO:0000256" key="1">
    <source>
        <dbReference type="ARBA" id="ARBA00006432"/>
    </source>
</evidence>
<gene>
    <name evidence="11" type="primary">acsB</name>
    <name evidence="10" type="ORF">Lstg_0849</name>
    <name evidence="11" type="ORF">NCTC11991_03108</name>
</gene>
<dbReference type="Pfam" id="PF00501">
    <property type="entry name" value="AMP-binding"/>
    <property type="match status" value="1"/>
</dbReference>
<evidence type="ECO:0000313" key="11">
    <source>
        <dbReference type="EMBL" id="STY24481.1"/>
    </source>
</evidence>
<keyword evidence="12" id="KW-1185">Reference proteome</keyword>
<protein>
    <recommendedName>
        <fullName evidence="6">Acetate--CoA ligase</fullName>
        <ecNumber evidence="6">6.2.1.1</ecNumber>
    </recommendedName>
</protein>
<dbReference type="CDD" id="cd05966">
    <property type="entry name" value="ACS"/>
    <property type="match status" value="1"/>
</dbReference>
<evidence type="ECO:0000259" key="8">
    <source>
        <dbReference type="Pfam" id="PF13193"/>
    </source>
</evidence>
<comment type="similarity">
    <text evidence="1">Belongs to the ATP-dependent AMP-binding enzyme family.</text>
</comment>
<dbReference type="Proteomes" id="UP000054820">
    <property type="component" value="Unassembled WGS sequence"/>
</dbReference>
<proteinExistence type="inferred from homology"/>
<dbReference type="Pfam" id="PF16177">
    <property type="entry name" value="ACAS_N"/>
    <property type="match status" value="1"/>
</dbReference>
<evidence type="ECO:0000256" key="5">
    <source>
        <dbReference type="ARBA" id="ARBA00022990"/>
    </source>
</evidence>
<organism evidence="11 13">
    <name type="scientific">Legionella steigerwaltii</name>
    <dbReference type="NCBI Taxonomy" id="460"/>
    <lineage>
        <taxon>Bacteria</taxon>
        <taxon>Pseudomonadati</taxon>
        <taxon>Pseudomonadota</taxon>
        <taxon>Gammaproteobacteria</taxon>
        <taxon>Legionellales</taxon>
        <taxon>Legionellaceae</taxon>
        <taxon>Legionella</taxon>
    </lineage>
</organism>
<accession>A0A378LK84</accession>
<dbReference type="GO" id="GO:0016208">
    <property type="term" value="F:AMP binding"/>
    <property type="evidence" value="ECO:0007669"/>
    <property type="project" value="InterPro"/>
</dbReference>
<dbReference type="InterPro" id="IPR000873">
    <property type="entry name" value="AMP-dep_synth/lig_dom"/>
</dbReference>
<evidence type="ECO:0000313" key="13">
    <source>
        <dbReference type="Proteomes" id="UP000255110"/>
    </source>
</evidence>
<keyword evidence="4" id="KW-0067">ATP-binding</keyword>
<dbReference type="EMBL" id="LNYZ01000005">
    <property type="protein sequence ID" value="KTD79633.1"/>
    <property type="molecule type" value="Genomic_DNA"/>
</dbReference>
<evidence type="ECO:0000259" key="7">
    <source>
        <dbReference type="Pfam" id="PF00501"/>
    </source>
</evidence>
<dbReference type="InterPro" id="IPR045851">
    <property type="entry name" value="AMP-bd_C_sf"/>
</dbReference>
<dbReference type="Proteomes" id="UP000255110">
    <property type="component" value="Unassembled WGS sequence"/>
</dbReference>
<evidence type="ECO:0000256" key="3">
    <source>
        <dbReference type="ARBA" id="ARBA00022741"/>
    </source>
</evidence>
<dbReference type="InterPro" id="IPR020845">
    <property type="entry name" value="AMP-binding_CS"/>
</dbReference>
<dbReference type="Pfam" id="PF13193">
    <property type="entry name" value="AMP-binding_C"/>
    <property type="match status" value="1"/>
</dbReference>
<dbReference type="EMBL" id="UGOY01000001">
    <property type="protein sequence ID" value="STY24481.1"/>
    <property type="molecule type" value="Genomic_DNA"/>
</dbReference>
<evidence type="ECO:0000313" key="10">
    <source>
        <dbReference type="EMBL" id="KTD79633.1"/>
    </source>
</evidence>
<dbReference type="NCBIfam" id="NF001208">
    <property type="entry name" value="PRK00174.1"/>
    <property type="match status" value="1"/>
</dbReference>
<reference evidence="10 12" key="1">
    <citation type="submission" date="2015-11" db="EMBL/GenBank/DDBJ databases">
        <title>Genomic analysis of 38 Legionella species identifies large and diverse effector repertoires.</title>
        <authorList>
            <person name="Burstein D."/>
            <person name="Amaro F."/>
            <person name="Zusman T."/>
            <person name="Lifshitz Z."/>
            <person name="Cohen O."/>
            <person name="Gilbert J.A."/>
            <person name="Pupko T."/>
            <person name="Shuman H.A."/>
            <person name="Segal G."/>
        </authorList>
    </citation>
    <scope>NUCLEOTIDE SEQUENCE [LARGE SCALE GENOMIC DNA]</scope>
    <source>
        <strain evidence="10 12">SC-18-C9</strain>
    </source>
</reference>
<dbReference type="OrthoDB" id="9803968at2"/>
<dbReference type="GO" id="GO:0005524">
    <property type="term" value="F:ATP binding"/>
    <property type="evidence" value="ECO:0007669"/>
    <property type="project" value="UniProtKB-KW"/>
</dbReference>
<keyword evidence="2 11" id="KW-0436">Ligase</keyword>
<sequence length="626" mass="70120">MHARLRNPILTPTEDSISEFWSEVAQQTVDWLQPWDTVLAGGLKHGDVTWFKGGKLNVSMNCLDRHLPYKANQPAIIWEGDEPTQSRTLSFAELHAEVCRMSNVLKHLKVKKGDKVAIYLPMIPEAAIAMLACTRIGAVHTVIFAGFSAHALRQRILASECSCLITANHFNRGGKLITLKEQVDEACHDLPLQRLLVKTSDTPTPFDKNKDHWWHELKEKVSTHCDPEPMDAEDPLFILYTSGSTGQPKGVVHTTGGYLVQTAYTHQLIFNCQKDEVFWCTADIGWVTGHSYVVYGPLCNGITTLIYEGIPTWPDFSRNWHIVDKHQVNVFYTAPTAIRALMRAGDEWLDSSSRRSLRLLGSVGEPINPEAWQWYYQKVGQNRCPIVDTWWQTETGAVMISPRADESIHKPGSARQPIPGIVPVLLNEHGHEIMGAGEGFLAIKYPWPSMARTIAGDHPRYCMTYLHHGYYITGDGARRDEDGDYWITGRVDDVINVSGHRLGTAEIESALVSHPAVAEAAVVGIPHDLKGQGIYAYVILKQDYVADDKLETELIQQVNKEISPIAKPDVIHVVSDLPKTRSGKIMRRILRKIAGKEIESLDELGDISTLANPKIVEKLWKESNQS</sequence>
<dbReference type="AlphaFoldDB" id="A0A378LK84"/>
<dbReference type="InterPro" id="IPR032387">
    <property type="entry name" value="ACAS_N"/>
</dbReference>
<dbReference type="STRING" id="460.Lstg_0849"/>
<name>A0A378LK84_9GAMM</name>
<dbReference type="FunFam" id="3.40.50.12780:FF:000001">
    <property type="entry name" value="Acetyl-coenzyme A synthetase"/>
    <property type="match status" value="1"/>
</dbReference>
<feature type="domain" description="Acetyl-coenzyme A synthetase N-terminal" evidence="9">
    <location>
        <begin position="17"/>
        <end position="62"/>
    </location>
</feature>
<dbReference type="InterPro" id="IPR025110">
    <property type="entry name" value="AMP-bd_C"/>
</dbReference>
<keyword evidence="3" id="KW-0547">Nucleotide-binding</keyword>
<reference evidence="11 13" key="2">
    <citation type="submission" date="2018-06" db="EMBL/GenBank/DDBJ databases">
        <authorList>
            <consortium name="Pathogen Informatics"/>
            <person name="Doyle S."/>
        </authorList>
    </citation>
    <scope>NUCLEOTIDE SEQUENCE [LARGE SCALE GENOMIC DNA]</scope>
    <source>
        <strain evidence="11 13">NCTC11991</strain>
    </source>
</reference>
<evidence type="ECO:0000259" key="9">
    <source>
        <dbReference type="Pfam" id="PF16177"/>
    </source>
</evidence>
<keyword evidence="5" id="KW-0007">Acetylation</keyword>
<evidence type="ECO:0000256" key="6">
    <source>
        <dbReference type="NCBIfam" id="TIGR02188"/>
    </source>
</evidence>
<dbReference type="InterPro" id="IPR042099">
    <property type="entry name" value="ANL_N_sf"/>
</dbReference>
<dbReference type="PANTHER" id="PTHR24095:SF14">
    <property type="entry name" value="ACETYL-COENZYME A SYNTHETASE 1"/>
    <property type="match status" value="1"/>
</dbReference>
<evidence type="ECO:0000313" key="12">
    <source>
        <dbReference type="Proteomes" id="UP000054820"/>
    </source>
</evidence>
<dbReference type="GO" id="GO:0019427">
    <property type="term" value="P:acetyl-CoA biosynthetic process from acetate"/>
    <property type="evidence" value="ECO:0007669"/>
    <property type="project" value="UniProtKB-UniRule"/>
</dbReference>
<dbReference type="Gene3D" id="3.40.50.12780">
    <property type="entry name" value="N-terminal domain of ligase-like"/>
    <property type="match status" value="1"/>
</dbReference>
<dbReference type="Gene3D" id="3.30.300.30">
    <property type="match status" value="1"/>
</dbReference>
<dbReference type="NCBIfam" id="TIGR02188">
    <property type="entry name" value="Ac_CoA_lig_AcsA"/>
    <property type="match status" value="1"/>
</dbReference>
<dbReference type="GO" id="GO:0003987">
    <property type="term" value="F:acetate-CoA ligase activity"/>
    <property type="evidence" value="ECO:0007669"/>
    <property type="project" value="UniProtKB-UniRule"/>
</dbReference>
<dbReference type="SUPFAM" id="SSF56801">
    <property type="entry name" value="Acetyl-CoA synthetase-like"/>
    <property type="match status" value="1"/>
</dbReference>
<dbReference type="EC" id="6.2.1.1" evidence="6"/>